<feature type="transmembrane region" description="Helical" evidence="10">
    <location>
        <begin position="195"/>
        <end position="221"/>
    </location>
</feature>
<evidence type="ECO:0000256" key="10">
    <source>
        <dbReference type="SAM" id="Phobius"/>
    </source>
</evidence>
<evidence type="ECO:0000256" key="1">
    <source>
        <dbReference type="ARBA" id="ARBA00004141"/>
    </source>
</evidence>
<evidence type="ECO:0000313" key="13">
    <source>
        <dbReference type="EMBL" id="CAD7252174.1"/>
    </source>
</evidence>
<name>A0A7R9AEC2_9CRUS</name>
<evidence type="ECO:0000259" key="12">
    <source>
        <dbReference type="Pfam" id="PF16916"/>
    </source>
</evidence>
<evidence type="ECO:0000256" key="9">
    <source>
        <dbReference type="SAM" id="MobiDB-lite"/>
    </source>
</evidence>
<organism evidence="13">
    <name type="scientific">Darwinula stevensoni</name>
    <dbReference type="NCBI Taxonomy" id="69355"/>
    <lineage>
        <taxon>Eukaryota</taxon>
        <taxon>Metazoa</taxon>
        <taxon>Ecdysozoa</taxon>
        <taxon>Arthropoda</taxon>
        <taxon>Crustacea</taxon>
        <taxon>Oligostraca</taxon>
        <taxon>Ostracoda</taxon>
        <taxon>Podocopa</taxon>
        <taxon>Podocopida</taxon>
        <taxon>Darwinulocopina</taxon>
        <taxon>Darwinuloidea</taxon>
        <taxon>Darwinulidae</taxon>
        <taxon>Darwinula</taxon>
    </lineage>
</organism>
<evidence type="ECO:0000313" key="14">
    <source>
        <dbReference type="Proteomes" id="UP000677054"/>
    </source>
</evidence>
<dbReference type="InterPro" id="IPR050681">
    <property type="entry name" value="CDF/SLC30A"/>
</dbReference>
<feature type="domain" description="Cation efflux protein cytoplasmic" evidence="12">
    <location>
        <begin position="462"/>
        <end position="536"/>
    </location>
</feature>
<dbReference type="Pfam" id="PF01545">
    <property type="entry name" value="Cation_efflux"/>
    <property type="match status" value="2"/>
</dbReference>
<keyword evidence="4 10" id="KW-0812">Transmembrane</keyword>
<dbReference type="EMBL" id="LR903688">
    <property type="protein sequence ID" value="CAD7252174.1"/>
    <property type="molecule type" value="Genomic_DNA"/>
</dbReference>
<accession>A0A7R9AEC2</accession>
<keyword evidence="14" id="KW-1185">Reference proteome</keyword>
<reference evidence="13" key="1">
    <citation type="submission" date="2020-11" db="EMBL/GenBank/DDBJ databases">
        <authorList>
            <person name="Tran Van P."/>
        </authorList>
    </citation>
    <scope>NUCLEOTIDE SEQUENCE</scope>
</reference>
<dbReference type="InterPro" id="IPR027469">
    <property type="entry name" value="Cation_efflux_TMD_sf"/>
</dbReference>
<dbReference type="PANTHER" id="PTHR11562:SF17">
    <property type="entry name" value="RE54080P-RELATED"/>
    <property type="match status" value="1"/>
</dbReference>
<keyword evidence="5" id="KW-0864">Zinc transport</keyword>
<feature type="transmembrane region" description="Helical" evidence="10">
    <location>
        <begin position="124"/>
        <end position="143"/>
    </location>
</feature>
<dbReference type="Proteomes" id="UP000677054">
    <property type="component" value="Unassembled WGS sequence"/>
</dbReference>
<feature type="transmembrane region" description="Helical" evidence="10">
    <location>
        <begin position="323"/>
        <end position="344"/>
    </location>
</feature>
<feature type="transmembrane region" description="Helical" evidence="10">
    <location>
        <begin position="94"/>
        <end position="118"/>
    </location>
</feature>
<sequence length="553" mass="61226">MRWFAGCLPPVRGTAKGQQEKLESVVSLPYNRLEETRFDSPATYGSIESETKCAHGVIYRYCTRDHDDGADVDPGEHCHLDLPTLTDKNARKRLIVASVLCLFFMVLEIVGGFLSRSLAVATDAAHLLTDFASFMISLFSIWLSKRPATKQLSFGWHRAEVIGAMTSVLMIWVITGVIVYMAAERLATGQYDVQPTIMLITSGVGILVNIITFCRTVNAWVYSEERAEMCRRAWLHVGGGFLSRSLAVATDAAHLLTDFASFMISLFSIWLSKRPATKQLSFGWHRAEVIGAMTSVLMIWVITGVIVYMAAERLATGQYDVQPTIMLITSGVGILVNIILGLTLHQHDSHGGHKHDSHGGHKHGNEDPEASCGGRESDGDAAEHATPGVSVHGVSRRHRRLNEPKADPKFLVSRRLSRRGIPLQPKRNINVSAALIHVVGDFIQSVGVFVAALIIYFKCGIPRGIRFDEVEKLLLSIDGVVKIHNLHVWCLSLERMAMAAHVVILPGHSHQSILKEAIARLGRKYKFFVTTLQIEEFKDSMIDCGLCNEKPKD</sequence>
<keyword evidence="3" id="KW-0813">Transport</keyword>
<dbReference type="GO" id="GO:0010043">
    <property type="term" value="P:response to zinc ion"/>
    <property type="evidence" value="ECO:0007669"/>
    <property type="project" value="TreeGrafter"/>
</dbReference>
<gene>
    <name evidence="13" type="ORF">DSTB1V02_LOCUS11933</name>
</gene>
<evidence type="ECO:0000256" key="4">
    <source>
        <dbReference type="ARBA" id="ARBA00022692"/>
    </source>
</evidence>
<dbReference type="SUPFAM" id="SSF161111">
    <property type="entry name" value="Cation efflux protein transmembrane domain-like"/>
    <property type="match status" value="2"/>
</dbReference>
<feature type="transmembrane region" description="Helical" evidence="10">
    <location>
        <begin position="434"/>
        <end position="457"/>
    </location>
</feature>
<dbReference type="Pfam" id="PF16916">
    <property type="entry name" value="ZT_dimer"/>
    <property type="match status" value="1"/>
</dbReference>
<feature type="domain" description="Cation efflux protein transmembrane" evidence="11">
    <location>
        <begin position="239"/>
        <end position="458"/>
    </location>
</feature>
<feature type="transmembrane region" description="Helical" evidence="10">
    <location>
        <begin position="292"/>
        <end position="311"/>
    </location>
</feature>
<feature type="transmembrane region" description="Helical" evidence="10">
    <location>
        <begin position="164"/>
        <end position="183"/>
    </location>
</feature>
<feature type="compositionally biased region" description="Basic and acidic residues" evidence="9">
    <location>
        <begin position="357"/>
        <end position="366"/>
    </location>
</feature>
<dbReference type="InterPro" id="IPR027470">
    <property type="entry name" value="Cation_efflux_CTD"/>
</dbReference>
<dbReference type="InterPro" id="IPR058533">
    <property type="entry name" value="Cation_efflux_TM"/>
</dbReference>
<dbReference type="GO" id="GO:0005886">
    <property type="term" value="C:plasma membrane"/>
    <property type="evidence" value="ECO:0007669"/>
    <property type="project" value="TreeGrafter"/>
</dbReference>
<evidence type="ECO:0000259" key="11">
    <source>
        <dbReference type="Pfam" id="PF01545"/>
    </source>
</evidence>
<dbReference type="NCBIfam" id="TIGR01297">
    <property type="entry name" value="CDF"/>
    <property type="match status" value="2"/>
</dbReference>
<proteinExistence type="inferred from homology"/>
<dbReference type="Gene3D" id="1.20.1510.10">
    <property type="entry name" value="Cation efflux protein transmembrane domain"/>
    <property type="match status" value="2"/>
</dbReference>
<comment type="subcellular location">
    <subcellularLocation>
        <location evidence="1">Membrane</location>
        <topology evidence="1">Multi-pass membrane protein</topology>
    </subcellularLocation>
</comment>
<dbReference type="GO" id="GO:0005385">
    <property type="term" value="F:zinc ion transmembrane transporter activity"/>
    <property type="evidence" value="ECO:0007669"/>
    <property type="project" value="TreeGrafter"/>
</dbReference>
<dbReference type="OrthoDB" id="9944568at2759"/>
<keyword evidence="5" id="KW-0862">Zinc</keyword>
<protein>
    <submittedName>
        <fullName evidence="13">Uncharacterized protein</fullName>
    </submittedName>
</protein>
<evidence type="ECO:0000256" key="3">
    <source>
        <dbReference type="ARBA" id="ARBA00022448"/>
    </source>
</evidence>
<keyword evidence="7" id="KW-0406">Ion transport</keyword>
<dbReference type="AlphaFoldDB" id="A0A7R9AEC2"/>
<keyword evidence="8 10" id="KW-0472">Membrane</keyword>
<feature type="region of interest" description="Disordered" evidence="9">
    <location>
        <begin position="349"/>
        <end position="399"/>
    </location>
</feature>
<feature type="transmembrane region" description="Helical" evidence="10">
    <location>
        <begin position="233"/>
        <end position="249"/>
    </location>
</feature>
<evidence type="ECO:0000256" key="6">
    <source>
        <dbReference type="ARBA" id="ARBA00022989"/>
    </source>
</evidence>
<keyword evidence="6 10" id="KW-1133">Transmembrane helix</keyword>
<dbReference type="PANTHER" id="PTHR11562">
    <property type="entry name" value="CATION EFFLUX PROTEIN/ ZINC TRANSPORTER"/>
    <property type="match status" value="1"/>
</dbReference>
<comment type="similarity">
    <text evidence="2">Belongs to the cation diffusion facilitator (CDF) transporter (TC 2.A.4) family. SLC30A subfamily.</text>
</comment>
<evidence type="ECO:0000256" key="8">
    <source>
        <dbReference type="ARBA" id="ARBA00023136"/>
    </source>
</evidence>
<evidence type="ECO:0000256" key="5">
    <source>
        <dbReference type="ARBA" id="ARBA00022906"/>
    </source>
</evidence>
<evidence type="ECO:0000256" key="7">
    <source>
        <dbReference type="ARBA" id="ARBA00023065"/>
    </source>
</evidence>
<dbReference type="EMBL" id="CAJPEV010004171">
    <property type="protein sequence ID" value="CAG0901317.1"/>
    <property type="molecule type" value="Genomic_DNA"/>
</dbReference>
<evidence type="ECO:0000256" key="2">
    <source>
        <dbReference type="ARBA" id="ARBA00008873"/>
    </source>
</evidence>
<feature type="domain" description="Cation efflux protein transmembrane" evidence="11">
    <location>
        <begin position="94"/>
        <end position="215"/>
    </location>
</feature>
<dbReference type="InterPro" id="IPR002524">
    <property type="entry name" value="Cation_efflux"/>
</dbReference>